<gene>
    <name evidence="3" type="ORF">CEE36_03230</name>
</gene>
<evidence type="ECO:0000256" key="1">
    <source>
        <dbReference type="ARBA" id="ARBA00023002"/>
    </source>
</evidence>
<dbReference type="AlphaFoldDB" id="A0A532V926"/>
<dbReference type="GO" id="GO:0016491">
    <property type="term" value="F:oxidoreductase activity"/>
    <property type="evidence" value="ECO:0007669"/>
    <property type="project" value="UniProtKB-KW"/>
</dbReference>
<dbReference type="Gene3D" id="3.40.50.720">
    <property type="entry name" value="NAD(P)-binding Rossmann-like Domain"/>
    <property type="match status" value="1"/>
</dbReference>
<dbReference type="InterPro" id="IPR036291">
    <property type="entry name" value="NAD(P)-bd_dom_sf"/>
</dbReference>
<comment type="similarity">
    <text evidence="2">Belongs to the short-chain dehydrogenases/reductases (SDR) family.</text>
</comment>
<dbReference type="EMBL" id="NJBO01000003">
    <property type="protein sequence ID" value="TKJ43713.1"/>
    <property type="molecule type" value="Genomic_DNA"/>
</dbReference>
<dbReference type="PRINTS" id="PR00080">
    <property type="entry name" value="SDRFAMILY"/>
</dbReference>
<evidence type="ECO:0000313" key="3">
    <source>
        <dbReference type="EMBL" id="TKJ43713.1"/>
    </source>
</evidence>
<dbReference type="PANTHER" id="PTHR43157">
    <property type="entry name" value="PHOSPHATIDYLINOSITOL-GLYCAN BIOSYNTHESIS CLASS F PROTEIN-RELATED"/>
    <property type="match status" value="1"/>
</dbReference>
<dbReference type="CDD" id="cd05327">
    <property type="entry name" value="retinol-DH_like_SDR_c_like"/>
    <property type="match status" value="1"/>
</dbReference>
<evidence type="ECO:0000256" key="2">
    <source>
        <dbReference type="RuleBase" id="RU000363"/>
    </source>
</evidence>
<comment type="caution">
    <text evidence="3">The sequence shown here is derived from an EMBL/GenBank/DDBJ whole genome shotgun (WGS) entry which is preliminary data.</text>
</comment>
<name>A0A532V926_UNCT6</name>
<dbReference type="Proteomes" id="UP000317778">
    <property type="component" value="Unassembled WGS sequence"/>
</dbReference>
<dbReference type="Pfam" id="PF00106">
    <property type="entry name" value="adh_short"/>
    <property type="match status" value="1"/>
</dbReference>
<sequence>MNEMKGKVCLVTGANSGIGKETALGLAKMGATVVMACRSKERGEAARLEIKRESGNDLVDLMLADLSSQAQIRRLAQEFKDRYQRLDVLINNAGIGLAERAQSSDGIEMFFAVNHIAPFLLTHLLLDVLKTSAPSRIVNVSSFMHAWVKGLNLNELPTREKFFGIPAYTHSKLALLMFSYELARRLAGTGVTVNALNPGFVKTNVAHQVRGALRIVRWVSFNLLWAIPPEEGALTSIYLASSPEVEGVTGKYFSKRKPKRSSKASYNQEAWQRLWKISEELTGLAS</sequence>
<accession>A0A532V926</accession>
<dbReference type="PRINTS" id="PR00081">
    <property type="entry name" value="GDHRDH"/>
</dbReference>
<keyword evidence="1" id="KW-0560">Oxidoreductase</keyword>
<dbReference type="InterPro" id="IPR002347">
    <property type="entry name" value="SDR_fam"/>
</dbReference>
<protein>
    <submittedName>
        <fullName evidence="3">Short-chain dehydrogenase</fullName>
    </submittedName>
</protein>
<dbReference type="SUPFAM" id="SSF51735">
    <property type="entry name" value="NAD(P)-binding Rossmann-fold domains"/>
    <property type="match status" value="1"/>
</dbReference>
<proteinExistence type="inferred from homology"/>
<dbReference type="PANTHER" id="PTHR43157:SF31">
    <property type="entry name" value="PHOSPHATIDYLINOSITOL-GLYCAN BIOSYNTHESIS CLASS F PROTEIN"/>
    <property type="match status" value="1"/>
</dbReference>
<evidence type="ECO:0000313" key="4">
    <source>
        <dbReference type="Proteomes" id="UP000317778"/>
    </source>
</evidence>
<reference evidence="3 4" key="1">
    <citation type="submission" date="2017-06" db="EMBL/GenBank/DDBJ databases">
        <title>Novel microbial phyla capable of carbon fixation and sulfur reduction in deep-sea sediments.</title>
        <authorList>
            <person name="Huang J."/>
            <person name="Baker B."/>
            <person name="Wang Y."/>
        </authorList>
    </citation>
    <scope>NUCLEOTIDE SEQUENCE [LARGE SCALE GENOMIC DNA]</scope>
    <source>
        <strain evidence="3">B3_TA06</strain>
    </source>
</reference>
<organism evidence="3 4">
    <name type="scientific">candidate division TA06 bacterium B3_TA06</name>
    <dbReference type="NCBI Taxonomy" id="2012487"/>
    <lineage>
        <taxon>Bacteria</taxon>
        <taxon>Bacteria division TA06</taxon>
    </lineage>
</organism>